<evidence type="ECO:0000256" key="3">
    <source>
        <dbReference type="ARBA" id="ARBA00022729"/>
    </source>
</evidence>
<gene>
    <name evidence="7" type="ORF">RJ641_017373</name>
</gene>
<reference evidence="7 8" key="1">
    <citation type="submission" date="2023-12" db="EMBL/GenBank/DDBJ databases">
        <title>A high-quality genome assembly for Dillenia turbinata (Dilleniales).</title>
        <authorList>
            <person name="Chanderbali A."/>
        </authorList>
    </citation>
    <scope>NUCLEOTIDE SEQUENCE [LARGE SCALE GENOMIC DNA]</scope>
    <source>
        <strain evidence="7">LSX21</strain>
        <tissue evidence="7">Leaf</tissue>
    </source>
</reference>
<keyword evidence="3" id="KW-0732">Signal</keyword>
<keyword evidence="5" id="KW-0472">Membrane</keyword>
<feature type="compositionally biased region" description="Low complexity" evidence="6">
    <location>
        <begin position="139"/>
        <end position="156"/>
    </location>
</feature>
<dbReference type="PANTHER" id="PTHR47974">
    <property type="entry name" value="OS07G0415500 PROTEIN"/>
    <property type="match status" value="1"/>
</dbReference>
<dbReference type="Gene3D" id="1.10.510.10">
    <property type="entry name" value="Transferase(Phosphotransferase) domain 1"/>
    <property type="match status" value="1"/>
</dbReference>
<accession>A0AAN8UVS1</accession>
<feature type="region of interest" description="Disordered" evidence="6">
    <location>
        <begin position="139"/>
        <end position="167"/>
    </location>
</feature>
<name>A0AAN8UVS1_9MAGN</name>
<comment type="caution">
    <text evidence="7">The sequence shown here is derived from an EMBL/GenBank/DDBJ whole genome shotgun (WGS) entry which is preliminary data.</text>
</comment>
<keyword evidence="4" id="KW-1133">Transmembrane helix</keyword>
<evidence type="ECO:0000256" key="4">
    <source>
        <dbReference type="ARBA" id="ARBA00022989"/>
    </source>
</evidence>
<dbReference type="AlphaFoldDB" id="A0AAN8UVS1"/>
<dbReference type="InterPro" id="IPR011009">
    <property type="entry name" value="Kinase-like_dom_sf"/>
</dbReference>
<evidence type="ECO:0000256" key="1">
    <source>
        <dbReference type="ARBA" id="ARBA00004167"/>
    </source>
</evidence>
<dbReference type="PANTHER" id="PTHR47974:SF19">
    <property type="entry name" value="RECEPTOR-LIKE SERINE_THREONINE-PROTEIN KINASE"/>
    <property type="match status" value="1"/>
</dbReference>
<sequence>MERHKRLSCARVDFSVPITAKFYVNSYGMILFLEGETLSNQEDGKVRFFPTWAASKLDTGEDIFTILDSKLEGNADVEEVRKIYGVACWCIQDDEIHRPTMSQVVQILEGLLEMNKPPTPRALQIYVDTPEDIVFFTESSTSQSSRVQSHVSTTSQAKSNASASDKP</sequence>
<evidence type="ECO:0008006" key="9">
    <source>
        <dbReference type="Google" id="ProtNLM"/>
    </source>
</evidence>
<evidence type="ECO:0000256" key="2">
    <source>
        <dbReference type="ARBA" id="ARBA00022692"/>
    </source>
</evidence>
<protein>
    <recommendedName>
        <fullName evidence="9">Serine-threonine/tyrosine-protein kinase catalytic domain-containing protein</fullName>
    </recommendedName>
</protein>
<feature type="compositionally biased region" description="Polar residues" evidence="6">
    <location>
        <begin position="157"/>
        <end position="167"/>
    </location>
</feature>
<dbReference type="SUPFAM" id="SSF56112">
    <property type="entry name" value="Protein kinase-like (PK-like)"/>
    <property type="match status" value="1"/>
</dbReference>
<evidence type="ECO:0000313" key="8">
    <source>
        <dbReference type="Proteomes" id="UP001370490"/>
    </source>
</evidence>
<comment type="subcellular location">
    <subcellularLocation>
        <location evidence="1">Membrane</location>
        <topology evidence="1">Single-pass membrane protein</topology>
    </subcellularLocation>
</comment>
<evidence type="ECO:0000256" key="6">
    <source>
        <dbReference type="SAM" id="MobiDB-lite"/>
    </source>
</evidence>
<dbReference type="Proteomes" id="UP001370490">
    <property type="component" value="Unassembled WGS sequence"/>
</dbReference>
<proteinExistence type="predicted"/>
<evidence type="ECO:0000313" key="7">
    <source>
        <dbReference type="EMBL" id="KAK6918951.1"/>
    </source>
</evidence>
<evidence type="ECO:0000256" key="5">
    <source>
        <dbReference type="ARBA" id="ARBA00023136"/>
    </source>
</evidence>
<keyword evidence="2" id="KW-0812">Transmembrane</keyword>
<dbReference type="EMBL" id="JBAMMX010000022">
    <property type="protein sequence ID" value="KAK6918951.1"/>
    <property type="molecule type" value="Genomic_DNA"/>
</dbReference>
<organism evidence="7 8">
    <name type="scientific">Dillenia turbinata</name>
    <dbReference type="NCBI Taxonomy" id="194707"/>
    <lineage>
        <taxon>Eukaryota</taxon>
        <taxon>Viridiplantae</taxon>
        <taxon>Streptophyta</taxon>
        <taxon>Embryophyta</taxon>
        <taxon>Tracheophyta</taxon>
        <taxon>Spermatophyta</taxon>
        <taxon>Magnoliopsida</taxon>
        <taxon>eudicotyledons</taxon>
        <taxon>Gunneridae</taxon>
        <taxon>Pentapetalae</taxon>
        <taxon>Dilleniales</taxon>
        <taxon>Dilleniaceae</taxon>
        <taxon>Dillenia</taxon>
    </lineage>
</organism>
<keyword evidence="8" id="KW-1185">Reference proteome</keyword>
<dbReference type="GO" id="GO:0016020">
    <property type="term" value="C:membrane"/>
    <property type="evidence" value="ECO:0007669"/>
    <property type="project" value="UniProtKB-SubCell"/>
</dbReference>